<proteinExistence type="inferred from homology"/>
<organism evidence="7 8">
    <name type="scientific">Oceanispirochaeta crateris</name>
    <dbReference type="NCBI Taxonomy" id="2518645"/>
    <lineage>
        <taxon>Bacteria</taxon>
        <taxon>Pseudomonadati</taxon>
        <taxon>Spirochaetota</taxon>
        <taxon>Spirochaetia</taxon>
        <taxon>Spirochaetales</taxon>
        <taxon>Spirochaetaceae</taxon>
        <taxon>Oceanispirochaeta</taxon>
    </lineage>
</organism>
<feature type="domain" description="NlpC/P60" evidence="6">
    <location>
        <begin position="384"/>
        <end position="523"/>
    </location>
</feature>
<dbReference type="Gene3D" id="2.180.10.10">
    <property type="entry name" value="RHS repeat-associated core"/>
    <property type="match status" value="1"/>
</dbReference>
<accession>A0A5C1QIV0</accession>
<dbReference type="KEGG" id="ock:EXM22_04205"/>
<comment type="similarity">
    <text evidence="1">Belongs to the peptidase C40 family.</text>
</comment>
<dbReference type="InterPro" id="IPR022385">
    <property type="entry name" value="Rhs_assc_core"/>
</dbReference>
<dbReference type="EMBL" id="CP036150">
    <property type="protein sequence ID" value="QEN07228.1"/>
    <property type="molecule type" value="Genomic_DNA"/>
</dbReference>
<keyword evidence="5" id="KW-0788">Thiol protease</keyword>
<dbReference type="GO" id="GO:0006508">
    <property type="term" value="P:proteolysis"/>
    <property type="evidence" value="ECO:0007669"/>
    <property type="project" value="UniProtKB-KW"/>
</dbReference>
<protein>
    <recommendedName>
        <fullName evidence="6">NlpC/P60 domain-containing protein</fullName>
    </recommendedName>
</protein>
<keyword evidence="2" id="KW-0645">Protease</keyword>
<evidence type="ECO:0000259" key="6">
    <source>
        <dbReference type="PROSITE" id="PS51935"/>
    </source>
</evidence>
<dbReference type="InterPro" id="IPR056823">
    <property type="entry name" value="TEN-like_YD-shell"/>
</dbReference>
<evidence type="ECO:0000313" key="8">
    <source>
        <dbReference type="Proteomes" id="UP000324209"/>
    </source>
</evidence>
<dbReference type="Proteomes" id="UP000324209">
    <property type="component" value="Chromosome"/>
</dbReference>
<gene>
    <name evidence="7" type="ORF">EXM22_04205</name>
</gene>
<dbReference type="NCBIfam" id="TIGR03696">
    <property type="entry name" value="Rhs_assc_core"/>
    <property type="match status" value="1"/>
</dbReference>
<name>A0A5C1QIV0_9SPIO</name>
<dbReference type="PROSITE" id="PS51935">
    <property type="entry name" value="NLPC_P60"/>
    <property type="match status" value="1"/>
</dbReference>
<sequence>MEGDGAGEFRSTAGARTCLSKVLFPSDPAHDKLCGDFARRRNMLTKLSSEDTSSSGLSSLDYDNFYSYYADAPHRVEVIGNKYYRYDLNGNLEEERVGGHRSLQDYDQAEYNFRDNVTVANQAFAWDIDGGDDDDVYSRQFEWDEENRLKATVDPNHWTVYRYDQDGERTLKYSDLGETLYFDSMWSVCDTESTDGLRQSKNIYVGETRIATKLNFPDSDLGYEKLNTYYYHTDHLSSSNVVTDPDGEVYEHLEYTPYGEMWIEDQKAENLDKIPFRFTSKEWDEETGLYYMSARYQNPMTSRWISADPAGFGLVNPMGDKGNLKSGFSVIENVNWYSYSSNNPLRYVDPSGLDDVDAITGAQPSSSSKPEWLDNKAINQQLYQTNMENDFSDKMKDLRGTPYDLGGNSTDGTDCSGSVLLALEQMGFDTGDMTANTMASGDVPWIEILDPKSSVDQGTPGILNFYSWGKKKIQHVNAGVGSTVNETNTQVIDATEGDWMTARNGNTNQIYPAQAGSINQTYVPYSTRTKPDIQGRINFNAIPRK</sequence>
<evidence type="ECO:0000256" key="5">
    <source>
        <dbReference type="ARBA" id="ARBA00022807"/>
    </source>
</evidence>
<dbReference type="GO" id="GO:0008234">
    <property type="term" value="F:cysteine-type peptidase activity"/>
    <property type="evidence" value="ECO:0007669"/>
    <property type="project" value="UniProtKB-KW"/>
</dbReference>
<evidence type="ECO:0000256" key="2">
    <source>
        <dbReference type="ARBA" id="ARBA00022670"/>
    </source>
</evidence>
<keyword evidence="4" id="KW-0378">Hydrolase</keyword>
<dbReference type="InterPro" id="IPR038765">
    <property type="entry name" value="Papain-like_cys_pep_sf"/>
</dbReference>
<dbReference type="AlphaFoldDB" id="A0A5C1QIV0"/>
<dbReference type="Pfam" id="PF25023">
    <property type="entry name" value="TEN_YD-shell"/>
    <property type="match status" value="1"/>
</dbReference>
<evidence type="ECO:0000256" key="3">
    <source>
        <dbReference type="ARBA" id="ARBA00022737"/>
    </source>
</evidence>
<dbReference type="InterPro" id="IPR050708">
    <property type="entry name" value="T6SS_VgrG/RHS"/>
</dbReference>
<keyword evidence="8" id="KW-1185">Reference proteome</keyword>
<reference evidence="7 8" key="1">
    <citation type="submission" date="2019-02" db="EMBL/GenBank/DDBJ databases">
        <title>Complete Genome Sequence and Methylome Analysis of free living Spirochaetas.</title>
        <authorList>
            <person name="Fomenkov A."/>
            <person name="Dubinina G."/>
            <person name="Leshcheva N."/>
            <person name="Mikheeva N."/>
            <person name="Grabovich M."/>
            <person name="Vincze T."/>
            <person name="Roberts R.J."/>
        </authorList>
    </citation>
    <scope>NUCLEOTIDE SEQUENCE [LARGE SCALE GENOMIC DNA]</scope>
    <source>
        <strain evidence="7 8">K2</strain>
    </source>
</reference>
<dbReference type="PANTHER" id="PTHR32305">
    <property type="match status" value="1"/>
</dbReference>
<evidence type="ECO:0000256" key="4">
    <source>
        <dbReference type="ARBA" id="ARBA00022801"/>
    </source>
</evidence>
<dbReference type="Pfam" id="PF00877">
    <property type="entry name" value="NLPC_P60"/>
    <property type="match status" value="1"/>
</dbReference>
<evidence type="ECO:0000313" key="7">
    <source>
        <dbReference type="EMBL" id="QEN07228.1"/>
    </source>
</evidence>
<dbReference type="PANTHER" id="PTHR32305:SF15">
    <property type="entry name" value="PROTEIN RHSA-RELATED"/>
    <property type="match status" value="1"/>
</dbReference>
<dbReference type="Gene3D" id="3.90.1720.10">
    <property type="entry name" value="endopeptidase domain like (from Nostoc punctiforme)"/>
    <property type="match status" value="1"/>
</dbReference>
<dbReference type="InterPro" id="IPR000064">
    <property type="entry name" value="NLP_P60_dom"/>
</dbReference>
<evidence type="ECO:0000256" key="1">
    <source>
        <dbReference type="ARBA" id="ARBA00007074"/>
    </source>
</evidence>
<dbReference type="OrthoDB" id="353304at2"/>
<keyword evidence="3" id="KW-0677">Repeat</keyword>
<dbReference type="SUPFAM" id="SSF54001">
    <property type="entry name" value="Cysteine proteinases"/>
    <property type="match status" value="1"/>
</dbReference>